<dbReference type="RefSeq" id="XP_013423250.1">
    <property type="nucleotide sequence ID" value="XM_013567796.1"/>
</dbReference>
<dbReference type="OrthoDB" id="201752at2759"/>
<feature type="compositionally biased region" description="Acidic residues" evidence="2">
    <location>
        <begin position="434"/>
        <end position="464"/>
    </location>
</feature>
<dbReference type="Gene3D" id="2.60.34.20">
    <property type="match status" value="1"/>
</dbReference>
<dbReference type="EMBL" id="KL584723">
    <property type="protein sequence ID" value="KEQ69140.1"/>
    <property type="molecule type" value="Genomic_DNA"/>
</dbReference>
<feature type="region of interest" description="Disordered" evidence="2">
    <location>
        <begin position="429"/>
        <end position="464"/>
    </location>
</feature>
<feature type="domain" description="AAR2 C-terminal" evidence="3">
    <location>
        <begin position="186"/>
        <end position="345"/>
    </location>
</feature>
<dbReference type="GeneID" id="25412363"/>
<dbReference type="AlphaFoldDB" id="A0A074W7R3"/>
<dbReference type="CDD" id="cd13778">
    <property type="entry name" value="Aar2_C"/>
    <property type="match status" value="1"/>
</dbReference>
<dbReference type="InterPro" id="IPR007946">
    <property type="entry name" value="AAR2"/>
</dbReference>
<dbReference type="PANTHER" id="PTHR12689:SF4">
    <property type="entry name" value="PROTEIN AAR2 HOMOLOG"/>
    <property type="match status" value="1"/>
</dbReference>
<sequence length="464" mass="52081">MDAITPAVLLLNLPPSALGGMDLLSFTTTPKFQGIKNIPPGLHFVFVGSTSTLSVRHGIWIKVTAQSSGPPDLFIRKWDTGSEELLAETNVATILQQRANLGRIWRDNLTPYRQSASQDSVASEETNKWVQLTDCISEALLARVLDTDPQTWTLTSSSSAKQDFDDIPGLSASDLTGNERELRVLPVDLKQTWRAGATGRERTEAAQDRSWALADLSERFCNNDMDQIIGELQFCFAMVLTLNNYSCLEQWRRILDLILTCVSAVTKHPNFFVRALATIKLQLQHGQDVETGLFDLSDDGATFLKSLLLRFKKVLDRLPGNAHEDVVDELDDLLAYTQETLGWQIQQGSFARTGMLHLEDGEEVEMDNTAFDEDDEAGEYAPTIVELSAEQMKLLGIDESVQQVMNGNKTPNLRDRLQKDQLDAGRDSYQYEVQSDEESEKEVTNFDDDDEEEELDLEDMDARY</sequence>
<feature type="domain" description="AAR2 N-terminal" evidence="4">
    <location>
        <begin position="6"/>
        <end position="145"/>
    </location>
</feature>
<evidence type="ECO:0000256" key="2">
    <source>
        <dbReference type="SAM" id="MobiDB-lite"/>
    </source>
</evidence>
<evidence type="ECO:0000256" key="1">
    <source>
        <dbReference type="ARBA" id="ARBA00006281"/>
    </source>
</evidence>
<protein>
    <submittedName>
        <fullName evidence="5">AAR2 domain-containing protein</fullName>
    </submittedName>
</protein>
<accession>A0A074W7R3</accession>
<dbReference type="STRING" id="1043004.A0A074W7R3"/>
<proteinExistence type="inferred from homology"/>
<evidence type="ECO:0000259" key="4">
    <source>
        <dbReference type="Pfam" id="PF20981"/>
    </source>
</evidence>
<organism evidence="5 6">
    <name type="scientific">Aureobasidium namibiae CBS 147.97</name>
    <dbReference type="NCBI Taxonomy" id="1043004"/>
    <lineage>
        <taxon>Eukaryota</taxon>
        <taxon>Fungi</taxon>
        <taxon>Dikarya</taxon>
        <taxon>Ascomycota</taxon>
        <taxon>Pezizomycotina</taxon>
        <taxon>Dothideomycetes</taxon>
        <taxon>Dothideomycetidae</taxon>
        <taxon>Dothideales</taxon>
        <taxon>Saccotheciaceae</taxon>
        <taxon>Aureobasidium</taxon>
    </lineage>
</organism>
<dbReference type="InterPro" id="IPR033648">
    <property type="entry name" value="AAR2_C"/>
</dbReference>
<dbReference type="CDD" id="cd13777">
    <property type="entry name" value="Aar2_N"/>
    <property type="match status" value="1"/>
</dbReference>
<dbReference type="InterPro" id="IPR033647">
    <property type="entry name" value="Aar2_N"/>
</dbReference>
<reference evidence="5 6" key="1">
    <citation type="journal article" date="2014" name="BMC Genomics">
        <title>Genome sequencing of four Aureobasidium pullulans varieties: biotechnological potential, stress tolerance, and description of new species.</title>
        <authorList>
            <person name="Gostin Ar C."/>
            <person name="Ohm R.A."/>
            <person name="Kogej T."/>
            <person name="Sonjak S."/>
            <person name="Turk M."/>
            <person name="Zajc J."/>
            <person name="Zalar P."/>
            <person name="Grube M."/>
            <person name="Sun H."/>
            <person name="Han J."/>
            <person name="Sharma A."/>
            <person name="Chiniquy J."/>
            <person name="Ngan C.Y."/>
            <person name="Lipzen A."/>
            <person name="Barry K."/>
            <person name="Grigoriev I.V."/>
            <person name="Gunde-Cimerman N."/>
        </authorList>
    </citation>
    <scope>NUCLEOTIDE SEQUENCE [LARGE SCALE GENOMIC DNA]</scope>
    <source>
        <strain evidence="5 6">CBS 147.97</strain>
    </source>
</reference>
<dbReference type="Pfam" id="PF05282">
    <property type="entry name" value="AAR2"/>
    <property type="match status" value="1"/>
</dbReference>
<dbReference type="InterPro" id="IPR038516">
    <property type="entry name" value="AAR2_N_sf"/>
</dbReference>
<comment type="similarity">
    <text evidence="1">Belongs to the AAR2 family.</text>
</comment>
<gene>
    <name evidence="5" type="ORF">M436DRAFT_56703</name>
</gene>
<dbReference type="Proteomes" id="UP000027730">
    <property type="component" value="Unassembled WGS sequence"/>
</dbReference>
<evidence type="ECO:0000313" key="6">
    <source>
        <dbReference type="Proteomes" id="UP000027730"/>
    </source>
</evidence>
<dbReference type="InterPro" id="IPR038514">
    <property type="entry name" value="AAR2_C_sf"/>
</dbReference>
<dbReference type="GO" id="GO:0000244">
    <property type="term" value="P:spliceosomal tri-snRNP complex assembly"/>
    <property type="evidence" value="ECO:0007669"/>
    <property type="project" value="TreeGrafter"/>
</dbReference>
<dbReference type="HOGENOM" id="CLU_024943_2_0_1"/>
<evidence type="ECO:0000259" key="3">
    <source>
        <dbReference type="Pfam" id="PF05282"/>
    </source>
</evidence>
<name>A0A074W7R3_9PEZI</name>
<evidence type="ECO:0000313" key="5">
    <source>
        <dbReference type="EMBL" id="KEQ69140.1"/>
    </source>
</evidence>
<keyword evidence="6" id="KW-1185">Reference proteome</keyword>
<dbReference type="Gene3D" id="1.25.40.550">
    <property type="entry name" value="Aar2, C-terminal domain-like"/>
    <property type="match status" value="1"/>
</dbReference>
<dbReference type="Pfam" id="PF20981">
    <property type="entry name" value="AAR2_1st"/>
    <property type="match status" value="1"/>
</dbReference>
<dbReference type="PANTHER" id="PTHR12689">
    <property type="entry name" value="A1 CISTRON SPLICING FACTOR AAR2-RELATED"/>
    <property type="match status" value="1"/>
</dbReference>